<dbReference type="AlphaFoldDB" id="A0A4Q1BGY0"/>
<name>A0A4Q1BGY0_TREME</name>
<feature type="compositionally biased region" description="Polar residues" evidence="1">
    <location>
        <begin position="40"/>
        <end position="55"/>
    </location>
</feature>
<dbReference type="Proteomes" id="UP000289152">
    <property type="component" value="Unassembled WGS sequence"/>
</dbReference>
<reference evidence="2 3" key="1">
    <citation type="submission" date="2016-06" db="EMBL/GenBank/DDBJ databases">
        <title>Evolution of pathogenesis and genome organization in the Tremellales.</title>
        <authorList>
            <person name="Cuomo C."/>
            <person name="Litvintseva A."/>
            <person name="Heitman J."/>
            <person name="Chen Y."/>
            <person name="Sun S."/>
            <person name="Springer D."/>
            <person name="Dromer F."/>
            <person name="Young S."/>
            <person name="Zeng Q."/>
            <person name="Chapman S."/>
            <person name="Gujja S."/>
            <person name="Saif S."/>
            <person name="Birren B."/>
        </authorList>
    </citation>
    <scope>NUCLEOTIDE SEQUENCE [LARGE SCALE GENOMIC DNA]</scope>
    <source>
        <strain evidence="2 3">ATCC 28783</strain>
    </source>
</reference>
<gene>
    <name evidence="2" type="ORF">M231_05909</name>
</gene>
<feature type="region of interest" description="Disordered" evidence="1">
    <location>
        <begin position="91"/>
        <end position="153"/>
    </location>
</feature>
<protein>
    <submittedName>
        <fullName evidence="2">Uncharacterized protein</fullName>
    </submittedName>
</protein>
<evidence type="ECO:0000313" key="3">
    <source>
        <dbReference type="Proteomes" id="UP000289152"/>
    </source>
</evidence>
<dbReference type="EMBL" id="SDIL01000086">
    <property type="protein sequence ID" value="RXK36825.1"/>
    <property type="molecule type" value="Genomic_DNA"/>
</dbReference>
<evidence type="ECO:0000313" key="2">
    <source>
        <dbReference type="EMBL" id="RXK36825.1"/>
    </source>
</evidence>
<organism evidence="2 3">
    <name type="scientific">Tremella mesenterica</name>
    <name type="common">Jelly fungus</name>
    <dbReference type="NCBI Taxonomy" id="5217"/>
    <lineage>
        <taxon>Eukaryota</taxon>
        <taxon>Fungi</taxon>
        <taxon>Dikarya</taxon>
        <taxon>Basidiomycota</taxon>
        <taxon>Agaricomycotina</taxon>
        <taxon>Tremellomycetes</taxon>
        <taxon>Tremellales</taxon>
        <taxon>Tremellaceae</taxon>
        <taxon>Tremella</taxon>
    </lineage>
</organism>
<sequence>MSDHDMPEVPGSEPSNVSDQTPHDGEATVSGGSAILAEDTQATVTQPTEIQDPQQQAEVVIFQGFLANGTLAPQPTQEDPHFEDDAVVEAGTPGLIPGVQNYTNTTDPTASPSTYAASSQRTSRRSSPAPSNDARPASLSDPDTENGTKKIDT</sequence>
<keyword evidence="3" id="KW-1185">Reference proteome</keyword>
<evidence type="ECO:0000256" key="1">
    <source>
        <dbReference type="SAM" id="MobiDB-lite"/>
    </source>
</evidence>
<feature type="region of interest" description="Disordered" evidence="1">
    <location>
        <begin position="1"/>
        <end position="55"/>
    </location>
</feature>
<feature type="compositionally biased region" description="Low complexity" evidence="1">
    <location>
        <begin position="105"/>
        <end position="131"/>
    </location>
</feature>
<comment type="caution">
    <text evidence="2">The sequence shown here is derived from an EMBL/GenBank/DDBJ whole genome shotgun (WGS) entry which is preliminary data.</text>
</comment>
<accession>A0A4Q1BGY0</accession>
<dbReference type="InParanoid" id="A0A4Q1BGY0"/>
<proteinExistence type="predicted"/>